<dbReference type="RefSeq" id="WP_377472159.1">
    <property type="nucleotide sequence ID" value="NZ_JBHLWN010000077.1"/>
</dbReference>
<comment type="caution">
    <text evidence="3">The sequence shown here is derived from an EMBL/GenBank/DDBJ whole genome shotgun (WGS) entry which is preliminary data.</text>
</comment>
<dbReference type="InterPro" id="IPR029070">
    <property type="entry name" value="Chitinase_insertion_sf"/>
</dbReference>
<dbReference type="GO" id="GO:0016787">
    <property type="term" value="F:hydrolase activity"/>
    <property type="evidence" value="ECO:0007669"/>
    <property type="project" value="UniProtKB-KW"/>
</dbReference>
<dbReference type="SMART" id="SM00636">
    <property type="entry name" value="Glyco_18"/>
    <property type="match status" value="1"/>
</dbReference>
<dbReference type="Gene3D" id="3.10.50.10">
    <property type="match status" value="1"/>
</dbReference>
<dbReference type="Pfam" id="PF00704">
    <property type="entry name" value="Glyco_hydro_18"/>
    <property type="match status" value="1"/>
</dbReference>
<dbReference type="SUPFAM" id="SSF51445">
    <property type="entry name" value="(Trans)glycosidases"/>
    <property type="match status" value="1"/>
</dbReference>
<evidence type="ECO:0000256" key="1">
    <source>
        <dbReference type="SAM" id="SignalP"/>
    </source>
</evidence>
<dbReference type="InterPro" id="IPR001223">
    <property type="entry name" value="Glyco_hydro18_cat"/>
</dbReference>
<dbReference type="InterPro" id="IPR011583">
    <property type="entry name" value="Chitinase_II/V-like_cat"/>
</dbReference>
<organism evidence="3 4">
    <name type="scientific">Paenibacillus chartarius</name>
    <dbReference type="NCBI Taxonomy" id="747481"/>
    <lineage>
        <taxon>Bacteria</taxon>
        <taxon>Bacillati</taxon>
        <taxon>Bacillota</taxon>
        <taxon>Bacilli</taxon>
        <taxon>Bacillales</taxon>
        <taxon>Paenibacillaceae</taxon>
        <taxon>Paenibacillus</taxon>
    </lineage>
</organism>
<keyword evidence="1" id="KW-0732">Signal</keyword>
<sequence length="656" mass="73159">MSFRPAKTLTLFTAAALLYAALTAPGMPGAAPASAAAVTASKPVSIAADRTTKYRVYQNNQLLYEVADLNQAKALASGFTNSHVEDIGSRRWLWDNFPRYRVYQYDVTLPQWQFATLEQAIDEASKWTYTSIRDLQGGGWVWNNYPRYRVYQGESTSESWTFMTLAQATAEAKRWSDSHIIDLNTNGWVWDNIPAERKAQLRSGPAQYQVYQGAYTQDAWAFASLEDAVREAAHWSDSTVVNVQTKATVYSNRKAYQVYQGDSLLQAFVSMDTAVDEARKWAGSRIVLDGKTIWTNKPYYQVYQLDTPIGESSTIPGALSYASAYANASIRTLDGVVIWDNIRKLQFWGWNGSSNATTIRTHASGTTGLDVDSPTFFQLADADGNLKDDSDPAVVAWLNQQRITVYPLVHNQFDAELTSKFLANPGAQAKFIEALVSRVAAIGASGINLDFESISGKDRAAYTAFVKSLADAAHARGLALSIDLPRGSVKWNHQTAYDHEKLGEIVDYIVIMAYDQYYRGSTSPGSVSGLQWTEEGIKEFLSYGIRRDKIILGIPYYVREWEIDAAGALVSNRAVLLKDIPALIAAKNATQTWDPQFNQYRVEYSENGHKFVFWLENEATVKARLGLAKQYELAGVAAWRLGYDTPELWNAMLPLK</sequence>
<feature type="signal peptide" evidence="1">
    <location>
        <begin position="1"/>
        <end position="35"/>
    </location>
</feature>
<reference evidence="3 4" key="1">
    <citation type="submission" date="2024-09" db="EMBL/GenBank/DDBJ databases">
        <authorList>
            <person name="Sun Q."/>
            <person name="Mori K."/>
        </authorList>
    </citation>
    <scope>NUCLEOTIDE SEQUENCE [LARGE SCALE GENOMIC DNA]</scope>
    <source>
        <strain evidence="3 4">CCM 7759</strain>
    </source>
</reference>
<keyword evidence="4" id="KW-1185">Reference proteome</keyword>
<feature type="chain" id="PRO_5046948562" evidence="1">
    <location>
        <begin position="36"/>
        <end position="656"/>
    </location>
</feature>
<evidence type="ECO:0000313" key="4">
    <source>
        <dbReference type="Proteomes" id="UP001589776"/>
    </source>
</evidence>
<dbReference type="EMBL" id="JBHLWN010000077">
    <property type="protein sequence ID" value="MFC0214745.1"/>
    <property type="molecule type" value="Genomic_DNA"/>
</dbReference>
<protein>
    <submittedName>
        <fullName evidence="3">Glycosyl hydrolase family 18 protein</fullName>
    </submittedName>
</protein>
<evidence type="ECO:0000259" key="2">
    <source>
        <dbReference type="PROSITE" id="PS51910"/>
    </source>
</evidence>
<dbReference type="PANTHER" id="PTHR46066">
    <property type="entry name" value="CHITINASE DOMAIN-CONTAINING PROTEIN 1 FAMILY MEMBER"/>
    <property type="match status" value="1"/>
</dbReference>
<feature type="domain" description="GH18" evidence="2">
    <location>
        <begin position="342"/>
        <end position="656"/>
    </location>
</feature>
<dbReference type="Proteomes" id="UP001589776">
    <property type="component" value="Unassembled WGS sequence"/>
</dbReference>
<dbReference type="PROSITE" id="PS51910">
    <property type="entry name" value="GH18_2"/>
    <property type="match status" value="1"/>
</dbReference>
<keyword evidence="3" id="KW-0378">Hydrolase</keyword>
<dbReference type="PANTHER" id="PTHR46066:SF2">
    <property type="entry name" value="CHITINASE DOMAIN-CONTAINING PROTEIN 1"/>
    <property type="match status" value="1"/>
</dbReference>
<dbReference type="Gene3D" id="3.20.20.80">
    <property type="entry name" value="Glycosidases"/>
    <property type="match status" value="1"/>
</dbReference>
<evidence type="ECO:0000313" key="3">
    <source>
        <dbReference type="EMBL" id="MFC0214745.1"/>
    </source>
</evidence>
<gene>
    <name evidence="3" type="ORF">ACFFK0_20260</name>
</gene>
<accession>A0ABV6DQ26</accession>
<proteinExistence type="predicted"/>
<dbReference type="InterPro" id="IPR017853">
    <property type="entry name" value="GH"/>
</dbReference>
<name>A0ABV6DQ26_9BACL</name>